<dbReference type="InterPro" id="IPR050778">
    <property type="entry name" value="Cueball_EGF_LRP_Nidogen"/>
</dbReference>
<keyword evidence="5" id="KW-0812">Transmembrane</keyword>
<feature type="region of interest" description="Disordered" evidence="4">
    <location>
        <begin position="2151"/>
        <end position="2215"/>
    </location>
</feature>
<keyword evidence="5" id="KW-0472">Membrane</keyword>
<feature type="transmembrane region" description="Helical" evidence="5">
    <location>
        <begin position="2624"/>
        <end position="2650"/>
    </location>
</feature>
<dbReference type="InterPro" id="IPR001846">
    <property type="entry name" value="VWF_type-D"/>
</dbReference>
<dbReference type="OrthoDB" id="6080050at2759"/>
<organism evidence="7 8">
    <name type="scientific">Mytilus coruscus</name>
    <name type="common">Sea mussel</name>
    <dbReference type="NCBI Taxonomy" id="42192"/>
    <lineage>
        <taxon>Eukaryota</taxon>
        <taxon>Metazoa</taxon>
        <taxon>Spiralia</taxon>
        <taxon>Lophotrochozoa</taxon>
        <taxon>Mollusca</taxon>
        <taxon>Bivalvia</taxon>
        <taxon>Autobranchia</taxon>
        <taxon>Pteriomorphia</taxon>
        <taxon>Mytilida</taxon>
        <taxon>Mytiloidea</taxon>
        <taxon>Mytilidae</taxon>
        <taxon>Mytilinae</taxon>
        <taxon>Mytilus</taxon>
    </lineage>
</organism>
<dbReference type="InterPro" id="IPR057774">
    <property type="entry name" value="D8C_UMOD/GP2/OIT3-like"/>
</dbReference>
<keyword evidence="2" id="KW-1015">Disulfide bond</keyword>
<feature type="repeat" description="LDL-receptor class B" evidence="3">
    <location>
        <begin position="52"/>
        <end position="98"/>
    </location>
</feature>
<dbReference type="FunFam" id="2.120.10.30:FF:000132">
    <property type="entry name" value="Uncharacterized protein"/>
    <property type="match status" value="2"/>
</dbReference>
<feature type="repeat" description="LDL-receptor class B" evidence="3">
    <location>
        <begin position="916"/>
        <end position="959"/>
    </location>
</feature>
<evidence type="ECO:0000313" key="7">
    <source>
        <dbReference type="EMBL" id="CAC5390459.1"/>
    </source>
</evidence>
<dbReference type="PANTHER" id="PTHR46513">
    <property type="entry name" value="VITELLOGENIN RECEPTOR-LIKE PROTEIN-RELATED-RELATED"/>
    <property type="match status" value="1"/>
</dbReference>
<dbReference type="SUPFAM" id="SSF63825">
    <property type="entry name" value="YWTD domain"/>
    <property type="match status" value="2"/>
</dbReference>
<keyword evidence="8" id="KW-1185">Reference proteome</keyword>
<feature type="region of interest" description="Disordered" evidence="4">
    <location>
        <begin position="2514"/>
        <end position="2600"/>
    </location>
</feature>
<feature type="repeat" description="LDL-receptor class B" evidence="3">
    <location>
        <begin position="142"/>
        <end position="185"/>
    </location>
</feature>
<dbReference type="Pfam" id="PF00058">
    <property type="entry name" value="Ldl_recept_b"/>
    <property type="match status" value="6"/>
</dbReference>
<dbReference type="Pfam" id="PF23283">
    <property type="entry name" value="D8C_UMOD"/>
    <property type="match status" value="2"/>
</dbReference>
<protein>
    <submittedName>
        <fullName evidence="7">Low-density lipoprotein receptor-related protein 6</fullName>
    </submittedName>
</protein>
<dbReference type="SMART" id="SM00135">
    <property type="entry name" value="LY"/>
    <property type="match status" value="9"/>
</dbReference>
<feature type="compositionally biased region" description="Low complexity" evidence="4">
    <location>
        <begin position="2195"/>
        <end position="2215"/>
    </location>
</feature>
<dbReference type="Gene3D" id="2.120.10.30">
    <property type="entry name" value="TolB, C-terminal domain"/>
    <property type="match status" value="2"/>
</dbReference>
<dbReference type="PANTHER" id="PTHR46513:SF44">
    <property type="entry name" value="LDL RECEPTOR RELATED PROTEIN 4"/>
    <property type="match status" value="1"/>
</dbReference>
<dbReference type="PROSITE" id="PS51233">
    <property type="entry name" value="VWFD"/>
    <property type="match status" value="1"/>
</dbReference>
<dbReference type="InterPro" id="IPR000742">
    <property type="entry name" value="EGF"/>
</dbReference>
<evidence type="ECO:0000256" key="2">
    <source>
        <dbReference type="ARBA" id="ARBA00023157"/>
    </source>
</evidence>
<evidence type="ECO:0000259" key="6">
    <source>
        <dbReference type="PROSITE" id="PS51233"/>
    </source>
</evidence>
<feature type="domain" description="VWFD" evidence="6">
    <location>
        <begin position="1451"/>
        <end position="1637"/>
    </location>
</feature>
<sequence length="2720" mass="305185">MIQVRYIYADGTTKLLYSSRTNIWLLDVNSGNKIEIARTSNAVAIDYHKRKGYVYWTDVGTVKISRIRYPSTSNVTIIENVVSDDIGHPDGIAVDSVNDHIYWTDTGLNRIMRSNLDGSNKTLIVDTGLEEPRAIELDTTDRWIYFSDWGSKPKIEKCMFDGSSRQTIIIDDIQWPNGIALDFIQKRLYWCDAGKNQIKSSNFDGSDVQVILKSSLRVPHPFDIDIDEDNIYFTDWDYREVFKLSKSSSTPGSLQVETNRPMGLKIYRTNLDQCSNYSTIQNEEKRSIGYTLDLSLDVPISDNDLQDNWYRVISDNGDRIPTFPPGSLRCGTYMPIWLNGSLPSAEDDIVTRQVCKQTSTDTCGKNFDIQIKQCPGYYIYYLRNTSVNAAYCFGEGYVKCEDGLSSESGNYPGCSSTFPNNTISPGVNALLVEGKIYGVFPNPTPSLTPVFRCNFEDISNGSYVYDVYWYINGENITHHKNVLRNDINTTDLRDTDWIDRYKLNMDVKCSVRSRYSFDSIPGPYYFSENFKAGFFPEAYEFTVTEGETINISFTATVPVGCFLSDSRRAQCDMKFYISQPDNNEPSCSNNIVSRDIVFDLNNCGLELPSLAWNESVRLVVRGYSDGIYNHRDRTTFIRLSTRSNSPENNLWRSVNIPEITVTVLDKDSVLNSRLCQSYNDPHITTFDGILYHYMNVGEFVMYTNDIGPYWVHVLFTNCGFGWEGSSCNGGIAIRSRTSLFVFRTVQEISRTEKFLLDQPFTEHINCDDSDMSIDHANNVYTVKNTKILYSNRDKILLLYTDTLSEKVIVDPSSEVVAVDYHPGQNLIFWTEIGPATISRLHYSLIDNRATAVTVIISESIQNPEGIAIDPFHDHVYWVDSGTDQIVRANLEGSNRTVIVNSNLDKPRAIELDPSNEMIYFSDWGSIPKIERCKFDGSNRQAIITTDVYWPNGIALDLTEEKLFWCDAGLHQIKSANFDGSDVKLIRKSSFQIAHPFDIEVDGNHLYFGSWNHDALFKIKKVPQSSPELIVEIQPNDPMGLKIYRSNIGNCYNYVTIVNEEKRSTGYALSSPKEQYISDEGLEPGWYRIISENGDHMPISTPGVEKCGTKNPIWLNGTLPTEDDDVVTRNACVQSMNSECENSFLVYIKLCQGYFIYYLRNTTKNSSYCFGEGPVKCDEGLESVSGYYPGCASSFPNETLIPEVQPFLKENITYPEKTSPSLRTTFKCKFEDVSNGEYVYDVYWYINDNSVTVHQNVPFNKIDTTDLLDSEWADQYNMNMKVKCSIKIRFVEYSIPGPFMTSSVFDAGFFPDAYEYNVTEGEILNIAFTSTVPVGCFSSEQNLCSQSIYISTPTQQQGCSNGNNIQQREIVFNKENCGMELPSLNWNKSLYLDIHGYSDGIYNHADRTTYIRLFTNPNARNSTLNMLNIWRNLTVPEISVKVLDKDNVLTTRLCSSYNDPHITTFDGLYYHYMNVGEFVMYRNDNDPYWVHALFTNCGWGWVGSSCNCGVAVRSRRSLFVIRTCREISRTQSDFFPQPRTYRINCDENDMFINPNDNGYIVTLPSGAEIRIDVSSGSKFINPITIKPTIYDIGETKGLCGHLSETKDATDDFKKRDGSHTDDTNTFGDSWKIDPSGTESLFNNFSYILSQGVEDTLDPLKRYCVCEREATSTGPLNQFNSLKCNLTTEFCLSDTGNAITAFSSICSSNSRKRRSSGIMHKIYRRSTTDSDDVTEFEPLTYNEDVVNTEIPEINFRNGWTEESANQTCHERLNHVVPSDLFGEIAGASDTDFIEACIMDIKLTGDTSFIQDTARAMQTITLVEAYRNETLSILKTDNGTQTILEYATSFLCSNNCSGNGNCTTGTCYCFDGFVGPDCSQEVTVPPSNISVPQEGLCGTRSRACRRTNIYGIFPTSDVWCKRNHFQILEGETVYISNGTVVKADYRNGFMVTCELQSSRRKRSTAETIIAEGYEISVSNDGIHFGDSVRIIIYDELCHECNSTTITCVELDGCPYFTTARAETTTLDETTTQTITTQEITTHITTTQDITTKLETDERTSTVEQTSKSTMYDVTTTQKVTTKPTTTDWLTPTVQLSTQQTTNDGTITSDVMKKQTTSGLTTPTTHKQSTLSEATTKLTTDQLTTTAELTTETTAYDVTTSLDETTKPTTTDRLASTEQLSTKQTTYDGTTTSDVMTKQTTSGLTTPNTPTQTTSSEATTKLTTDQLTTTAELTTERTTYDVTTSLDVTTKPTTADWRTSTVKISTQQTTYDTTTTGMTTKKITSGVTTPTTHRQTTLSEVTTKLTTDQLTTTAELTTETTTSDVTTSLDVTTKPTTNTDLLTSTVQLSTQQTTYDATTTSDVTTKQTTSCLTTPTTHEQTISSEATTMLTTDQVTTTAEQTTQPKIYDVTTSLDVTTKFTSPKMTSTTYLTPQPTTFEITSPTIITKTTKSNDLMSTADQSTQTTPYEVTSTTDKAKQTTSGETTPSTSYMFKTTLEKTTNPTKGVIETQSTKVGDTTISDTTKQPTITSTTQSTKFEPTTQEVTTEDTKLTTTSGRTTQKFETSATTKNLQTTTNSVTTRTEQKTSPLEEDTSTKADETSVIGKITTSDTQIKNEVSDESSDEIRVVYVISSSFGAVIIVALIVTAIVSLYYRSLRHKKEKISSRNRSQTRYNRSEISSEFDAEDWTFYAGGSFQYDEKEMPFTNFRSVKRISTSSSSINKI</sequence>
<evidence type="ECO:0000313" key="8">
    <source>
        <dbReference type="Proteomes" id="UP000507470"/>
    </source>
</evidence>
<reference evidence="7 8" key="1">
    <citation type="submission" date="2020-06" db="EMBL/GenBank/DDBJ databases">
        <authorList>
            <person name="Li R."/>
            <person name="Bekaert M."/>
        </authorList>
    </citation>
    <scope>NUCLEOTIDE SEQUENCE [LARGE SCALE GENOMIC DNA]</scope>
    <source>
        <strain evidence="8">wild</strain>
    </source>
</reference>
<dbReference type="InterPro" id="IPR011042">
    <property type="entry name" value="6-blade_b-propeller_TolB-like"/>
</dbReference>
<feature type="compositionally biased region" description="Polar residues" evidence="4">
    <location>
        <begin position="2110"/>
        <end position="2128"/>
    </location>
</feature>
<feature type="repeat" description="LDL-receptor class B" evidence="3">
    <location>
        <begin position="960"/>
        <end position="1004"/>
    </location>
</feature>
<keyword evidence="7" id="KW-0449">Lipoprotein</keyword>
<evidence type="ECO:0000256" key="3">
    <source>
        <dbReference type="PROSITE-ProRule" id="PRU00461"/>
    </source>
</evidence>
<evidence type="ECO:0000256" key="1">
    <source>
        <dbReference type="ARBA" id="ARBA00022729"/>
    </source>
</evidence>
<accession>A0A6J8C5R8</accession>
<feature type="repeat" description="LDL-receptor class B" evidence="3">
    <location>
        <begin position="186"/>
        <end position="228"/>
    </location>
</feature>
<feature type="compositionally biased region" description="Polar residues" evidence="4">
    <location>
        <begin position="2152"/>
        <end position="2194"/>
    </location>
</feature>
<feature type="compositionally biased region" description="Polar residues" evidence="4">
    <location>
        <begin position="2552"/>
        <end position="2584"/>
    </location>
</feature>
<keyword evidence="1" id="KW-0732">Signal</keyword>
<dbReference type="PROSITE" id="PS01186">
    <property type="entry name" value="EGF_2"/>
    <property type="match status" value="1"/>
</dbReference>
<gene>
    <name evidence="7" type="ORF">MCOR_25555</name>
</gene>
<evidence type="ECO:0000256" key="5">
    <source>
        <dbReference type="SAM" id="Phobius"/>
    </source>
</evidence>
<feature type="repeat" description="LDL-receptor class B" evidence="3">
    <location>
        <begin position="99"/>
        <end position="141"/>
    </location>
</feature>
<keyword evidence="5" id="KW-1133">Transmembrane helix</keyword>
<feature type="repeat" description="LDL-receptor class B" evidence="3">
    <location>
        <begin position="873"/>
        <end position="915"/>
    </location>
</feature>
<dbReference type="Pfam" id="PF23106">
    <property type="entry name" value="EGF_Teneurin"/>
    <property type="match status" value="1"/>
</dbReference>
<name>A0A6J8C5R8_MYTCO</name>
<dbReference type="Pfam" id="PF26129">
    <property type="entry name" value="Vwde"/>
    <property type="match status" value="1"/>
</dbReference>
<dbReference type="InterPro" id="IPR000033">
    <property type="entry name" value="LDLR_classB_rpt"/>
</dbReference>
<dbReference type="Gene3D" id="2.10.25.10">
    <property type="entry name" value="Laminin"/>
    <property type="match status" value="1"/>
</dbReference>
<dbReference type="Pfam" id="PF00094">
    <property type="entry name" value="VWD"/>
    <property type="match status" value="1"/>
</dbReference>
<dbReference type="EMBL" id="CACVKT020004528">
    <property type="protein sequence ID" value="CAC5390459.1"/>
    <property type="molecule type" value="Genomic_DNA"/>
</dbReference>
<feature type="region of interest" description="Disordered" evidence="4">
    <location>
        <begin position="2451"/>
        <end position="2485"/>
    </location>
</feature>
<evidence type="ECO:0000256" key="4">
    <source>
        <dbReference type="SAM" id="MobiDB-lite"/>
    </source>
</evidence>
<feature type="compositionally biased region" description="Low complexity" evidence="4">
    <location>
        <begin position="2519"/>
        <end position="2541"/>
    </location>
</feature>
<feature type="region of interest" description="Disordered" evidence="4">
    <location>
        <begin position="2110"/>
        <end position="2129"/>
    </location>
</feature>
<proteinExistence type="predicted"/>
<keyword evidence="7" id="KW-0675">Receptor</keyword>
<dbReference type="PROSITE" id="PS51120">
    <property type="entry name" value="LDLRB"/>
    <property type="match status" value="7"/>
</dbReference>
<dbReference type="Proteomes" id="UP000507470">
    <property type="component" value="Unassembled WGS sequence"/>
</dbReference>
<dbReference type="InterPro" id="IPR058727">
    <property type="entry name" value="Helical_Vwde"/>
</dbReference>